<dbReference type="AlphaFoldDB" id="A0A2A5RPY3"/>
<protein>
    <submittedName>
        <fullName evidence="3">Type IV secretory pathway VirD4 components-like</fullName>
    </submittedName>
</protein>
<feature type="region of interest" description="Disordered" evidence="1">
    <location>
        <begin position="716"/>
        <end position="736"/>
    </location>
</feature>
<evidence type="ECO:0000256" key="1">
    <source>
        <dbReference type="SAM" id="MobiDB-lite"/>
    </source>
</evidence>
<dbReference type="Pfam" id="PF12696">
    <property type="entry name" value="TraG-D_C"/>
    <property type="match status" value="1"/>
</dbReference>
<evidence type="ECO:0000313" key="4">
    <source>
        <dbReference type="Proteomes" id="UP000218181"/>
    </source>
</evidence>
<dbReference type="PANTHER" id="PTHR30121:SF6">
    <property type="entry name" value="SLR6007 PROTEIN"/>
    <property type="match status" value="1"/>
</dbReference>
<feature type="domain" description="TraD/TraG TraM recognition site" evidence="2">
    <location>
        <begin position="568"/>
        <end position="652"/>
    </location>
</feature>
<dbReference type="InterPro" id="IPR032689">
    <property type="entry name" value="TraG-D_C"/>
</dbReference>
<evidence type="ECO:0000313" key="3">
    <source>
        <dbReference type="EMBL" id="PCS01503.1"/>
    </source>
</evidence>
<dbReference type="Gene3D" id="3.40.50.300">
    <property type="entry name" value="P-loop containing nucleotide triphosphate hydrolases"/>
    <property type="match status" value="2"/>
</dbReference>
<dbReference type="SUPFAM" id="SSF52540">
    <property type="entry name" value="P-loop containing nucleoside triphosphate hydrolases"/>
    <property type="match status" value="1"/>
</dbReference>
<reference evidence="3 4" key="1">
    <citation type="submission" date="2014-12" db="EMBL/GenBank/DDBJ databases">
        <title>Draft genome sequences of 10 type strains of Lactococcus.</title>
        <authorList>
            <person name="Sun Z."/>
            <person name="Zhong Z."/>
            <person name="Liu W."/>
            <person name="Zhang W."/>
            <person name="Zhang H."/>
        </authorList>
    </citation>
    <scope>NUCLEOTIDE SEQUENCE [LARGE SCALE GENOMIC DNA]</scope>
    <source>
        <strain evidence="3 4">JCM 16395</strain>
    </source>
</reference>
<gene>
    <name evidence="3" type="ORF">RT41_GL000267</name>
</gene>
<dbReference type="InterPro" id="IPR027417">
    <property type="entry name" value="P-loop_NTPase"/>
</dbReference>
<evidence type="ECO:0000259" key="2">
    <source>
        <dbReference type="Pfam" id="PF12696"/>
    </source>
</evidence>
<dbReference type="PANTHER" id="PTHR30121">
    <property type="entry name" value="UNCHARACTERIZED PROTEIN YJGR-RELATED"/>
    <property type="match status" value="1"/>
</dbReference>
<dbReference type="STRING" id="1291764.GCA_001311235_00185"/>
<dbReference type="InterPro" id="IPR003688">
    <property type="entry name" value="TraG/VirD4"/>
</dbReference>
<name>A0A2A5RPY3_9LACT</name>
<dbReference type="GO" id="GO:0016020">
    <property type="term" value="C:membrane"/>
    <property type="evidence" value="ECO:0007669"/>
    <property type="project" value="InterPro"/>
</dbReference>
<comment type="caution">
    <text evidence="3">The sequence shown here is derived from an EMBL/GenBank/DDBJ whole genome shotgun (WGS) entry which is preliminary data.</text>
</comment>
<sequence length="736" mass="82604">MLIANPRRIGGENMSRKYQDLIFREVYWPRPIEYNSVENFAKSLATFPHRNPLIWEIRGQENKIHFYLGGERDELVRLKSLLNIQGAVELGKPLKAEDDKRPAVDFARELAFSQSTMSFKIDESELLTRSTLAALAGAGKDESLVFQLMIGRAFTGSLAPAHFQKPNPSFWQVLSGIPEASKSETSAMSEKVSTASMNVLLRLGASSQNKSHAQNMLRSLYASLRLTETAGVHLKQRDCRSDLLNSAKIPLRFTNRLSISELSNLFLLPTGEANFRGVRDIHPKLLLPSKDYVSKNSRTFGESLNQNPEDKKLLNLPSQQALKHLHVIGPTGSGKSVVLENLILSDIREGRGAIVIDPKYSLVQSLCEKIPANRINDVVVLDPTCPNPVGLNPFAYADETRPELLAETVMTSLKSLIPDMGIYGEKMLTGGILTLAIHGQATLLELPLLFSNAQFRKKVTSALKDPYLKRFWQDFDKLSESEKRMQVAPLLNRLEPIQVRQSLIGILGQVRPKFDLREVFTKNKILLVPLNSGLVGKDISEFVASLVIGLLWDFTLKRASLPENARNPVVLYIDEFQNYLKKSAADVSEMLAMSRSLGLGFCFAHQNLGQLPRDLKETIMINARSKIVFNLTKYDAREFAMLSDSLSETDFMKLPQYQIYTKLEADQGSTDFISGQAFPPGKSLRDPLEIFAQSAKHYGGDRNEIETRMNDLNQEIEEFSSSKLTRKPNYEREKPG</sequence>
<dbReference type="Proteomes" id="UP000218181">
    <property type="component" value="Unassembled WGS sequence"/>
</dbReference>
<keyword evidence="4" id="KW-1185">Reference proteome</keyword>
<dbReference type="CDD" id="cd01127">
    <property type="entry name" value="TrwB_TraG_TraD_VirD4"/>
    <property type="match status" value="2"/>
</dbReference>
<dbReference type="InterPro" id="IPR051162">
    <property type="entry name" value="T4SS_component"/>
</dbReference>
<dbReference type="Pfam" id="PF02534">
    <property type="entry name" value="T4SS-DNA_transf"/>
    <property type="match status" value="1"/>
</dbReference>
<accession>A0A2A5RPY3</accession>
<organism evidence="3 4">
    <name type="scientific">Lactococcus fujiensis JCM 16395</name>
    <dbReference type="NCBI Taxonomy" id="1291764"/>
    <lineage>
        <taxon>Bacteria</taxon>
        <taxon>Bacillati</taxon>
        <taxon>Bacillota</taxon>
        <taxon>Bacilli</taxon>
        <taxon>Lactobacillales</taxon>
        <taxon>Streptococcaceae</taxon>
        <taxon>Lactococcus</taxon>
    </lineage>
</organism>
<dbReference type="EMBL" id="JXJU01000001">
    <property type="protein sequence ID" value="PCS01503.1"/>
    <property type="molecule type" value="Genomic_DNA"/>
</dbReference>
<proteinExistence type="predicted"/>